<evidence type="ECO:0000256" key="2">
    <source>
        <dbReference type="SAM" id="MobiDB-lite"/>
    </source>
</evidence>
<feature type="compositionally biased region" description="Basic and acidic residues" evidence="2">
    <location>
        <begin position="72"/>
        <end position="85"/>
    </location>
</feature>
<accession>A0A319D0F4</accession>
<evidence type="ECO:0000256" key="1">
    <source>
        <dbReference type="SAM" id="Coils"/>
    </source>
</evidence>
<dbReference type="EMBL" id="KZ825960">
    <property type="protein sequence ID" value="PYH91006.1"/>
    <property type="molecule type" value="Genomic_DNA"/>
</dbReference>
<feature type="region of interest" description="Disordered" evidence="2">
    <location>
        <begin position="20"/>
        <end position="155"/>
    </location>
</feature>
<name>A0A319D0F4_9EURO</name>
<evidence type="ECO:0000313" key="3">
    <source>
        <dbReference type="EMBL" id="PYH91006.1"/>
    </source>
</evidence>
<evidence type="ECO:0000313" key="4">
    <source>
        <dbReference type="Proteomes" id="UP000247810"/>
    </source>
</evidence>
<feature type="coiled-coil region" evidence="1">
    <location>
        <begin position="168"/>
        <end position="255"/>
    </location>
</feature>
<organism evidence="3 4">
    <name type="scientific">Aspergillus ellipticus CBS 707.79</name>
    <dbReference type="NCBI Taxonomy" id="1448320"/>
    <lineage>
        <taxon>Eukaryota</taxon>
        <taxon>Fungi</taxon>
        <taxon>Dikarya</taxon>
        <taxon>Ascomycota</taxon>
        <taxon>Pezizomycotina</taxon>
        <taxon>Eurotiomycetes</taxon>
        <taxon>Eurotiomycetidae</taxon>
        <taxon>Eurotiales</taxon>
        <taxon>Aspergillaceae</taxon>
        <taxon>Aspergillus</taxon>
        <taxon>Aspergillus subgen. Circumdati</taxon>
    </lineage>
</organism>
<feature type="compositionally biased region" description="Polar residues" evidence="2">
    <location>
        <begin position="129"/>
        <end position="153"/>
    </location>
</feature>
<keyword evidence="4" id="KW-1185">Reference proteome</keyword>
<dbReference type="VEuPathDB" id="FungiDB:BO71DRAFT_433307"/>
<feature type="compositionally biased region" description="Basic and acidic residues" evidence="2">
    <location>
        <begin position="39"/>
        <end position="56"/>
    </location>
</feature>
<keyword evidence="1" id="KW-0175">Coiled coil</keyword>
<sequence>MFSKIQAIAIRIVGKVAKRSVPDPIITENGPRKQPKVVIDSRKSGIMRYDEFRRSSDTVPDSETSNTDEEPETVHDSLPRTDITKNKSGYVKRSIDLPPDASNEDSNPQEPPEIIISSKDKVPAEDISENSSCHNRQATGENDSETPDQNPISQALGFGVLESVVRKYRSMKEKASVHDEEASELREKINSLTSSDARKSSELVALSKKIEEHLGTIDKLQQNHSEELDQCKSENQMLEEKVAALQEELSGNRGQELICATCTKIHQMLDFTKPAPLSKFTASQA</sequence>
<proteinExistence type="predicted"/>
<dbReference type="Proteomes" id="UP000247810">
    <property type="component" value="Unassembled WGS sequence"/>
</dbReference>
<dbReference type="AlphaFoldDB" id="A0A319D0F4"/>
<reference evidence="3 4" key="1">
    <citation type="submission" date="2018-02" db="EMBL/GenBank/DDBJ databases">
        <title>The genomes of Aspergillus section Nigri reveals drivers in fungal speciation.</title>
        <authorList>
            <consortium name="DOE Joint Genome Institute"/>
            <person name="Vesth T.C."/>
            <person name="Nybo J."/>
            <person name="Theobald S."/>
            <person name="Brandl J."/>
            <person name="Frisvad J.C."/>
            <person name="Nielsen K.F."/>
            <person name="Lyhne E.K."/>
            <person name="Kogle M.E."/>
            <person name="Kuo A."/>
            <person name="Riley R."/>
            <person name="Clum A."/>
            <person name="Nolan M."/>
            <person name="Lipzen A."/>
            <person name="Salamov A."/>
            <person name="Henrissat B."/>
            <person name="Wiebenga A."/>
            <person name="De vries R.P."/>
            <person name="Grigoriev I.V."/>
            <person name="Mortensen U.H."/>
            <person name="Andersen M.R."/>
            <person name="Baker S.E."/>
        </authorList>
    </citation>
    <scope>NUCLEOTIDE SEQUENCE [LARGE SCALE GENOMIC DNA]</scope>
    <source>
        <strain evidence="3 4">CBS 707.79</strain>
    </source>
</reference>
<protein>
    <submittedName>
        <fullName evidence="3">Uncharacterized protein</fullName>
    </submittedName>
</protein>
<gene>
    <name evidence="3" type="ORF">BO71DRAFT_433307</name>
</gene>